<evidence type="ECO:0000313" key="2">
    <source>
        <dbReference type="Proteomes" id="UP000236546"/>
    </source>
</evidence>
<protein>
    <submittedName>
        <fullName evidence="1">Uncharacterized protein</fullName>
    </submittedName>
</protein>
<gene>
    <name evidence="1" type="ORF">TGAMA5MH_02062</name>
</gene>
<sequence length="109" mass="12295">MTGSIRRWTSQGLSLAPFADDFSPFTDHVQPTIAEPRPLPTQAEPVTAAPFLLDEGTQTGPIATISEDQLQKRVDELVEKRFMALVEEHGILLREDEYVVRREKGDEME</sequence>
<reference evidence="1 2" key="1">
    <citation type="submission" date="2017-02" db="EMBL/GenBank/DDBJ databases">
        <title>Genomes of Trichoderma spp. with biocontrol activity.</title>
        <authorList>
            <person name="Gardiner D."/>
            <person name="Kazan K."/>
            <person name="Vos C."/>
            <person name="Harvey P."/>
        </authorList>
    </citation>
    <scope>NUCLEOTIDE SEQUENCE [LARGE SCALE GENOMIC DNA]</scope>
    <source>
        <strain evidence="1 2">A5MH</strain>
    </source>
</reference>
<comment type="caution">
    <text evidence="1">The sequence shown here is derived from an EMBL/GenBank/DDBJ whole genome shotgun (WGS) entry which is preliminary data.</text>
</comment>
<proteinExistence type="predicted"/>
<evidence type="ECO:0000313" key="1">
    <source>
        <dbReference type="EMBL" id="PNP46027.1"/>
    </source>
</evidence>
<dbReference type="Proteomes" id="UP000236546">
    <property type="component" value="Unassembled WGS sequence"/>
</dbReference>
<dbReference type="EMBL" id="MTYH01000016">
    <property type="protein sequence ID" value="PNP46027.1"/>
    <property type="molecule type" value="Genomic_DNA"/>
</dbReference>
<accession>A0A2K0TKI8</accession>
<dbReference type="AlphaFoldDB" id="A0A2K0TKI8"/>
<name>A0A2K0TKI8_9HYPO</name>
<organism evidence="1 2">
    <name type="scientific">Trichoderma gamsii</name>
    <dbReference type="NCBI Taxonomy" id="398673"/>
    <lineage>
        <taxon>Eukaryota</taxon>
        <taxon>Fungi</taxon>
        <taxon>Dikarya</taxon>
        <taxon>Ascomycota</taxon>
        <taxon>Pezizomycotina</taxon>
        <taxon>Sordariomycetes</taxon>
        <taxon>Hypocreomycetidae</taxon>
        <taxon>Hypocreales</taxon>
        <taxon>Hypocreaceae</taxon>
        <taxon>Trichoderma</taxon>
    </lineage>
</organism>